<dbReference type="EMBL" id="FNHB01000002">
    <property type="protein sequence ID" value="SDM11222.1"/>
    <property type="molecule type" value="Genomic_DNA"/>
</dbReference>
<gene>
    <name evidence="2" type="ORF">SAMN04488502_102201</name>
</gene>
<feature type="chain" id="PRO_5011776064" evidence="1">
    <location>
        <begin position="29"/>
        <end position="191"/>
    </location>
</feature>
<dbReference type="Proteomes" id="UP000214880">
    <property type="component" value="Unassembled WGS sequence"/>
</dbReference>
<keyword evidence="1" id="KW-0732">Signal</keyword>
<dbReference type="RefSeq" id="WP_092070490.1">
    <property type="nucleotide sequence ID" value="NZ_FNHB01000002.1"/>
</dbReference>
<dbReference type="AlphaFoldDB" id="A0A1G9QJJ8"/>
<proteinExistence type="predicted"/>
<evidence type="ECO:0000256" key="1">
    <source>
        <dbReference type="SAM" id="SignalP"/>
    </source>
</evidence>
<feature type="signal peptide" evidence="1">
    <location>
        <begin position="1"/>
        <end position="28"/>
    </location>
</feature>
<evidence type="ECO:0000313" key="3">
    <source>
        <dbReference type="Proteomes" id="UP000214880"/>
    </source>
</evidence>
<name>A0A1G9QJJ8_9FIRM</name>
<accession>A0A1G9QJJ8</accession>
<protein>
    <submittedName>
        <fullName evidence="2">Uncharacterized protein</fullName>
    </submittedName>
</protein>
<organism evidence="2 3">
    <name type="scientific">Dendrosporobacter quercicolus</name>
    <dbReference type="NCBI Taxonomy" id="146817"/>
    <lineage>
        <taxon>Bacteria</taxon>
        <taxon>Bacillati</taxon>
        <taxon>Bacillota</taxon>
        <taxon>Negativicutes</taxon>
        <taxon>Selenomonadales</taxon>
        <taxon>Sporomusaceae</taxon>
        <taxon>Dendrosporobacter</taxon>
    </lineage>
</organism>
<keyword evidence="3" id="KW-1185">Reference proteome</keyword>
<sequence>MRLRKVLYMRRIFLFFVACLLITTPVFAEESPVVDGALGLKWGDSEEQIKNVAIEKGYDYTISAKTNSRCYELIYSGTVAGYFSVITFSTIDDQLFSIDLLLDAPQNRYLKFLILETRLAEKYGQPTLKKHDSDNQAAFWRLEAPDGNSVFILLKANDKAGLNLSYAYEPLFTEYFAIREQQEREITEKDL</sequence>
<reference evidence="2 3" key="1">
    <citation type="submission" date="2016-10" db="EMBL/GenBank/DDBJ databases">
        <authorList>
            <person name="de Groot N.N."/>
        </authorList>
    </citation>
    <scope>NUCLEOTIDE SEQUENCE [LARGE SCALE GENOMIC DNA]</scope>
    <source>
        <strain evidence="2 3">DSM 1736</strain>
    </source>
</reference>
<evidence type="ECO:0000313" key="2">
    <source>
        <dbReference type="EMBL" id="SDM11222.1"/>
    </source>
</evidence>